<dbReference type="InterPro" id="IPR004304">
    <property type="entry name" value="FmdA_AmdA"/>
</dbReference>
<dbReference type="Gene3D" id="2.60.120.580">
    <property type="entry name" value="Acetamidase/Formamidase-like domains"/>
    <property type="match status" value="2"/>
</dbReference>
<organism evidence="1 2">
    <name type="scientific">Dongia soli</name>
    <dbReference type="NCBI Taxonomy" id="600628"/>
    <lineage>
        <taxon>Bacteria</taxon>
        <taxon>Pseudomonadati</taxon>
        <taxon>Pseudomonadota</taxon>
        <taxon>Alphaproteobacteria</taxon>
        <taxon>Rhodospirillales</taxon>
        <taxon>Dongiaceae</taxon>
        <taxon>Dongia</taxon>
    </lineage>
</organism>
<accession>A0ABU5EC39</accession>
<dbReference type="SUPFAM" id="SSF141130">
    <property type="entry name" value="Acetamidase/Formamidase-like"/>
    <property type="match status" value="1"/>
</dbReference>
<keyword evidence="2" id="KW-1185">Reference proteome</keyword>
<reference evidence="1 2" key="1">
    <citation type="journal article" date="2016" name="Antonie Van Leeuwenhoek">
        <title>Dongia soli sp. nov., isolated from soil from Dokdo, Korea.</title>
        <authorList>
            <person name="Kim D.U."/>
            <person name="Lee H."/>
            <person name="Kim H."/>
            <person name="Kim S.G."/>
            <person name="Ka J.O."/>
        </authorList>
    </citation>
    <scope>NUCLEOTIDE SEQUENCE [LARGE SCALE GENOMIC DNA]</scope>
    <source>
        <strain evidence="1 2">D78</strain>
    </source>
</reference>
<protein>
    <submittedName>
        <fullName evidence="1">Acetamidase/formamidase family protein</fullName>
    </submittedName>
</protein>
<proteinExistence type="predicted"/>
<dbReference type="Pfam" id="PF03069">
    <property type="entry name" value="FmdA_AmdA"/>
    <property type="match status" value="2"/>
</dbReference>
<dbReference type="RefSeq" id="WP_320508467.1">
    <property type="nucleotide sequence ID" value="NZ_JAXCLW010000002.1"/>
</dbReference>
<dbReference type="PANTHER" id="PTHR31891:SF1">
    <property type="entry name" value="FORMAMIDASE C869.04-RELATED"/>
    <property type="match status" value="1"/>
</dbReference>
<dbReference type="EMBL" id="JAXCLW010000002">
    <property type="protein sequence ID" value="MDY0883431.1"/>
    <property type="molecule type" value="Genomic_DNA"/>
</dbReference>
<evidence type="ECO:0000313" key="1">
    <source>
        <dbReference type="EMBL" id="MDY0883431.1"/>
    </source>
</evidence>
<dbReference type="PANTHER" id="PTHR31891">
    <property type="entry name" value="FORMAMIDASE C869.04-RELATED"/>
    <property type="match status" value="1"/>
</dbReference>
<gene>
    <name evidence="1" type="ORF">SMD27_11300</name>
</gene>
<sequence length="314" mass="33508">MSIGCNHTIHARQHHFDWSMAHRPVTMIAPGETVEFDVIDSSGGSITPATTVDQLDALYDSSGVPLTGPIAVDGAEPGDALKITILNFTPSGWAWSAVTPRYGILTDQFREPHLKIWHYDRDCQKPAMYSDIAKVPLKPFPGTIGLAPGKPGIHSSLPPYSSGGNLDVRDLSAGSVLYLPVETAGGLLSVGDTHAAQGNGELAGTALESPMAVALKVDLIKDARLKGPQFTTPGPVSRHLDAKGYHVTCGVSPHLFEAARMATMQMIDLLGRLHGVSPMDAYLLSSVCGDLAISELVNKPVHVVSLYFPRIVFE</sequence>
<comment type="caution">
    <text evidence="1">The sequence shown here is derived from an EMBL/GenBank/DDBJ whole genome shotgun (WGS) entry which is preliminary data.</text>
</comment>
<name>A0ABU5EC39_9PROT</name>
<dbReference type="Gene3D" id="3.10.28.20">
    <property type="entry name" value="Acetamidase/Formamidase-like domains"/>
    <property type="match status" value="1"/>
</dbReference>
<evidence type="ECO:0000313" key="2">
    <source>
        <dbReference type="Proteomes" id="UP001279642"/>
    </source>
</evidence>
<dbReference type="Proteomes" id="UP001279642">
    <property type="component" value="Unassembled WGS sequence"/>
</dbReference>